<protein>
    <submittedName>
        <fullName evidence="1">Uncharacterized protein</fullName>
    </submittedName>
</protein>
<dbReference type="EMBL" id="MHUG01000012">
    <property type="protein sequence ID" value="OHA73408.1"/>
    <property type="molecule type" value="Genomic_DNA"/>
</dbReference>
<reference evidence="1 2" key="1">
    <citation type="journal article" date="2016" name="Nat. Commun.">
        <title>Thousands of microbial genomes shed light on interconnected biogeochemical processes in an aquifer system.</title>
        <authorList>
            <person name="Anantharaman K."/>
            <person name="Brown C.T."/>
            <person name="Hug L.A."/>
            <person name="Sharon I."/>
            <person name="Castelle C.J."/>
            <person name="Probst A.J."/>
            <person name="Thomas B.C."/>
            <person name="Singh A."/>
            <person name="Wilkins M.J."/>
            <person name="Karaoz U."/>
            <person name="Brodie E.L."/>
            <person name="Williams K.H."/>
            <person name="Hubbard S.S."/>
            <person name="Banfield J.F."/>
        </authorList>
    </citation>
    <scope>NUCLEOTIDE SEQUENCE [LARGE SCALE GENOMIC DNA]</scope>
</reference>
<name>A0A1G2RLP3_9BACT</name>
<evidence type="ECO:0000313" key="2">
    <source>
        <dbReference type="Proteomes" id="UP000176917"/>
    </source>
</evidence>
<gene>
    <name evidence="1" type="ORF">A3B24_02245</name>
</gene>
<organism evidence="1 2">
    <name type="scientific">Candidatus Wildermuthbacteria bacterium RIFCSPLOWO2_01_FULL_48_16</name>
    <dbReference type="NCBI Taxonomy" id="1802461"/>
    <lineage>
        <taxon>Bacteria</taxon>
        <taxon>Candidatus Wildermuthiibacteriota</taxon>
    </lineage>
</organism>
<evidence type="ECO:0000313" key="1">
    <source>
        <dbReference type="EMBL" id="OHA73408.1"/>
    </source>
</evidence>
<proteinExistence type="predicted"/>
<dbReference type="STRING" id="1802461.A3B24_02245"/>
<accession>A0A1G2RLP3</accession>
<dbReference type="AlphaFoldDB" id="A0A1G2RLP3"/>
<dbReference type="Proteomes" id="UP000176917">
    <property type="component" value="Unassembled WGS sequence"/>
</dbReference>
<comment type="caution">
    <text evidence="1">The sequence shown here is derived from an EMBL/GenBank/DDBJ whole genome shotgun (WGS) entry which is preliminary data.</text>
</comment>
<sequence length="196" mass="22035">MNVRQYLENNPERQRVLLHKRIVCRSGSDGIVMGANPHPRRVSTMGKKFPVLYGFVDPGLIPIRRDGPCVVFRDPSQQGLEIFVAPCFGAQDMNGPFLAGPSLQDPKGSRPPTTVINVVRECAERTLTPPVWVEVIKRESLDEGNEREEVYARITARALLLGEKEPRTFAVTYGWLQENGRNRPYAGTSYVEEVVE</sequence>